<gene>
    <name evidence="1" type="ORF">HMPREF3195_01101</name>
</gene>
<dbReference type="EMBL" id="LSQZ01000059">
    <property type="protein sequence ID" value="KXI12132.1"/>
    <property type="molecule type" value="Genomic_DNA"/>
</dbReference>
<evidence type="ECO:0000313" key="1">
    <source>
        <dbReference type="EMBL" id="KXI12132.1"/>
    </source>
</evidence>
<reference evidence="1 2" key="1">
    <citation type="submission" date="2016-02" db="EMBL/GenBank/DDBJ databases">
        <authorList>
            <person name="Wen L."/>
            <person name="He K."/>
            <person name="Yang H."/>
        </authorList>
    </citation>
    <scope>NUCLEOTIDE SEQUENCE [LARGE SCALE GENOMIC DNA]</scope>
    <source>
        <strain evidence="1 2">MJR8628A</strain>
    </source>
</reference>
<dbReference type="Proteomes" id="UP000070326">
    <property type="component" value="Unassembled WGS sequence"/>
</dbReference>
<sequence>MLAHLSSNFIISEQEKGYKVMEEKNKQTIANKKWQEKNREHARYLSNRSTGRNFIKKHATLDDIEELESLIEIRKKELENL</sequence>
<organism evidence="1 2">
    <name type="scientific">Peptostreptococcus anaerobius</name>
    <dbReference type="NCBI Taxonomy" id="1261"/>
    <lineage>
        <taxon>Bacteria</taxon>
        <taxon>Bacillati</taxon>
        <taxon>Bacillota</taxon>
        <taxon>Clostridia</taxon>
        <taxon>Peptostreptococcales</taxon>
        <taxon>Peptostreptococcaceae</taxon>
        <taxon>Peptostreptococcus</taxon>
    </lineage>
</organism>
<proteinExistence type="predicted"/>
<comment type="caution">
    <text evidence="1">The sequence shown here is derived from an EMBL/GenBank/DDBJ whole genome shotgun (WGS) entry which is preliminary data.</text>
</comment>
<name>A0A135YRU0_9FIRM</name>
<accession>A0A135YRU0</accession>
<dbReference type="STRING" id="1261.HMPREF3195_01101"/>
<dbReference type="PATRIC" id="fig|1261.5.peg.1102"/>
<evidence type="ECO:0000313" key="2">
    <source>
        <dbReference type="Proteomes" id="UP000070326"/>
    </source>
</evidence>
<evidence type="ECO:0008006" key="3">
    <source>
        <dbReference type="Google" id="ProtNLM"/>
    </source>
</evidence>
<protein>
    <recommendedName>
        <fullName evidence="3">Phage protein</fullName>
    </recommendedName>
</protein>
<dbReference type="AlphaFoldDB" id="A0A135YRU0"/>